<evidence type="ECO:0000256" key="4">
    <source>
        <dbReference type="ARBA" id="ARBA00022801"/>
    </source>
</evidence>
<keyword evidence="4 8" id="KW-0378">Hydrolase</keyword>
<dbReference type="GO" id="GO:0005759">
    <property type="term" value="C:mitochondrial matrix"/>
    <property type="evidence" value="ECO:0007669"/>
    <property type="project" value="UniProtKB-UniRule"/>
</dbReference>
<dbReference type="PRINTS" id="PR00315">
    <property type="entry name" value="ELONGATNFCT"/>
</dbReference>
<dbReference type="PROSITE" id="PS00301">
    <property type="entry name" value="G_TR_1"/>
    <property type="match status" value="1"/>
</dbReference>
<evidence type="ECO:0000313" key="10">
    <source>
        <dbReference type="EMBL" id="CAG6725607.1"/>
    </source>
</evidence>
<dbReference type="Gene3D" id="3.30.70.240">
    <property type="match status" value="1"/>
</dbReference>
<dbReference type="InterPro" id="IPR027417">
    <property type="entry name" value="P-loop_NTPase"/>
</dbReference>
<dbReference type="CDD" id="cd01890">
    <property type="entry name" value="LepA"/>
    <property type="match status" value="1"/>
</dbReference>
<name>A0A8D9DN55_9HEMI</name>
<dbReference type="AlphaFoldDB" id="A0A8D9DN55"/>
<dbReference type="SUPFAM" id="SSF54980">
    <property type="entry name" value="EF-G C-terminal domain-like"/>
    <property type="match status" value="2"/>
</dbReference>
<dbReference type="Gene3D" id="3.40.50.300">
    <property type="entry name" value="P-loop containing nucleotide triphosphate hydrolases"/>
    <property type="match status" value="1"/>
</dbReference>
<evidence type="ECO:0000259" key="9">
    <source>
        <dbReference type="PROSITE" id="PS51722"/>
    </source>
</evidence>
<dbReference type="EMBL" id="HBUF01369871">
    <property type="protein sequence ID" value="CAG6725608.1"/>
    <property type="molecule type" value="Transcribed_RNA"/>
</dbReference>
<dbReference type="CDD" id="cd03709">
    <property type="entry name" value="lepA_C"/>
    <property type="match status" value="1"/>
</dbReference>
<dbReference type="CDD" id="cd03699">
    <property type="entry name" value="EF4_II"/>
    <property type="match status" value="1"/>
</dbReference>
<reference evidence="10" key="1">
    <citation type="submission" date="2021-05" db="EMBL/GenBank/DDBJ databases">
        <authorList>
            <person name="Alioto T."/>
            <person name="Alioto T."/>
            <person name="Gomez Garrido J."/>
        </authorList>
    </citation>
    <scope>NUCLEOTIDE SEQUENCE</scope>
</reference>
<dbReference type="InterPro" id="IPR013842">
    <property type="entry name" value="LepA_CTD"/>
</dbReference>
<evidence type="ECO:0000256" key="2">
    <source>
        <dbReference type="ARBA" id="ARBA00022741"/>
    </source>
</evidence>
<dbReference type="InterPro" id="IPR006297">
    <property type="entry name" value="EF-4"/>
</dbReference>
<dbReference type="Gene3D" id="3.30.70.2570">
    <property type="entry name" value="Elongation factor 4, C-terminal domain"/>
    <property type="match status" value="1"/>
</dbReference>
<dbReference type="InterPro" id="IPR031157">
    <property type="entry name" value="G_TR_CS"/>
</dbReference>
<keyword evidence="5 8" id="KW-0496">Mitochondrion</keyword>
<dbReference type="GO" id="GO:0005525">
    <property type="term" value="F:GTP binding"/>
    <property type="evidence" value="ECO:0007669"/>
    <property type="project" value="UniProtKB-UniRule"/>
</dbReference>
<dbReference type="InterPro" id="IPR000795">
    <property type="entry name" value="T_Tr_GTP-bd_dom"/>
</dbReference>
<proteinExistence type="inferred from homology"/>
<dbReference type="EMBL" id="HBUF01369870">
    <property type="protein sequence ID" value="CAG6725607.1"/>
    <property type="molecule type" value="Transcribed_RNA"/>
</dbReference>
<keyword evidence="7 8" id="KW-0472">Membrane</keyword>
<dbReference type="FunFam" id="3.30.70.240:FF:000007">
    <property type="entry name" value="Translation factor GUF1, mitochondrial"/>
    <property type="match status" value="1"/>
</dbReference>
<dbReference type="PANTHER" id="PTHR43512">
    <property type="entry name" value="TRANSLATION FACTOR GUF1-RELATED"/>
    <property type="match status" value="1"/>
</dbReference>
<dbReference type="GO" id="GO:0045727">
    <property type="term" value="P:positive regulation of translation"/>
    <property type="evidence" value="ECO:0007669"/>
    <property type="project" value="UniProtKB-UniRule"/>
</dbReference>
<keyword evidence="6 8" id="KW-0342">GTP-binding</keyword>
<feature type="binding site" evidence="8">
    <location>
        <begin position="64"/>
        <end position="71"/>
    </location>
    <ligand>
        <name>GTP</name>
        <dbReference type="ChEBI" id="CHEBI:37565"/>
    </ligand>
</feature>
<dbReference type="InterPro" id="IPR035654">
    <property type="entry name" value="LepA_IV"/>
</dbReference>
<keyword evidence="2 8" id="KW-0547">Nucleotide-binding</keyword>
<comment type="subcellular location">
    <subcellularLocation>
        <location evidence="8">Mitochondrion inner membrane</location>
        <topology evidence="8">Peripheral membrane protein</topology>
        <orientation evidence="8">Matrix side</orientation>
    </subcellularLocation>
</comment>
<dbReference type="InterPro" id="IPR038363">
    <property type="entry name" value="LepA_C_sf"/>
</dbReference>
<comment type="similarity">
    <text evidence="1">Belongs to the TRAFAC class translation factor GTPase superfamily. Classic translation factor GTPase family. LepA subfamily.</text>
</comment>
<dbReference type="Gene3D" id="2.40.30.10">
    <property type="entry name" value="Translation factors"/>
    <property type="match status" value="1"/>
</dbReference>
<dbReference type="SMART" id="SM00838">
    <property type="entry name" value="EFG_C"/>
    <property type="match status" value="1"/>
</dbReference>
<dbReference type="FunFam" id="3.30.70.870:FF:000004">
    <property type="entry name" value="Translation factor GUF1, mitochondrial"/>
    <property type="match status" value="1"/>
</dbReference>
<feature type="binding site" evidence="8">
    <location>
        <begin position="184"/>
        <end position="187"/>
    </location>
    <ligand>
        <name>GTP</name>
        <dbReference type="ChEBI" id="CHEBI:37565"/>
    </ligand>
</feature>
<sequence>MFPICLVRLARCGRRNSFLTHQSYVCFYSTNPTIPESKGKSSESKKSSHEDIPISRIRNFSIIAHVDHGKSTLADRLLEMTGTVLSSGSSQVLDSLQVEQERGITVKAQTASLRYTSILDGEEYLLNLIDTPGHVDFSNEVNRSLAACQGVLLLIDANQGVQAQTVANYYLAKSQNLLIVPVLNKIDLKGANPEACEEQLKTLFDIDPKSCLRISAKTGLGVDELMEEIILLIPPPPSNRDAPLCALLYDSWYDRYRGNVIVLFIKDGHIRVGETIQFVHTGLQYSVKSVGVLLPQETPTNLLSAGQVGFITCNMRTVKEAHIGDTVHLKGVPVPPLIGFKRAQPMVFSGVYPLDQSQHTSLRGAIEKLVLNDSAVTVSVESSAALGQGWRLGFLGLLHLEVFNQRLEQEFDAQALMTVPSVTYKARIKGEKNIKAYGGSEIIIHNPSFFPSPQMIDELFEPVVSGTLITPVDYVGQVMPLIIERRGTAISSRPLDTHRVMIQADLPLNEIIVDFHDRLKSATSGFASFDYEDKGYVSSKLVKLDILLNGHLVEELSTIVHISKAQSAGKSMTARLLEIIPKQQFTVAIQAVVGSDVLARETLKALRKDVTQKLKSGGDMQRRRKLLEQQAEGKKKLRLVANIALPRETFIKVYKR</sequence>
<dbReference type="GO" id="GO:0005743">
    <property type="term" value="C:mitochondrial inner membrane"/>
    <property type="evidence" value="ECO:0007669"/>
    <property type="project" value="UniProtKB-SubCell"/>
</dbReference>
<comment type="similarity">
    <text evidence="8">Belongs to the GTP-binding elongation factor family. LepA subfamily.</text>
</comment>
<dbReference type="Pfam" id="PF06421">
    <property type="entry name" value="LepA_C"/>
    <property type="match status" value="1"/>
</dbReference>
<dbReference type="InterPro" id="IPR005225">
    <property type="entry name" value="Small_GTP-bd"/>
</dbReference>
<feature type="domain" description="Tr-type G" evidence="9">
    <location>
        <begin position="55"/>
        <end position="237"/>
    </location>
</feature>
<dbReference type="GO" id="GO:0003924">
    <property type="term" value="F:GTPase activity"/>
    <property type="evidence" value="ECO:0007669"/>
    <property type="project" value="UniProtKB-UniRule"/>
</dbReference>
<keyword evidence="8" id="KW-0648">Protein biosynthesis</keyword>
<dbReference type="Gene3D" id="3.30.70.870">
    <property type="entry name" value="Elongation Factor G (Translational Gtpase), domain 3"/>
    <property type="match status" value="1"/>
</dbReference>
<comment type="catalytic activity">
    <reaction evidence="8">
        <text>GTP + H2O = GDP + phosphate + H(+)</text>
        <dbReference type="Rhea" id="RHEA:19669"/>
        <dbReference type="ChEBI" id="CHEBI:15377"/>
        <dbReference type="ChEBI" id="CHEBI:15378"/>
        <dbReference type="ChEBI" id="CHEBI:37565"/>
        <dbReference type="ChEBI" id="CHEBI:43474"/>
        <dbReference type="ChEBI" id="CHEBI:58189"/>
        <dbReference type="EC" id="3.6.5.n1"/>
    </reaction>
</comment>
<evidence type="ECO:0000256" key="6">
    <source>
        <dbReference type="ARBA" id="ARBA00023134"/>
    </source>
</evidence>
<dbReference type="SUPFAM" id="SSF50447">
    <property type="entry name" value="Translation proteins"/>
    <property type="match status" value="1"/>
</dbReference>
<evidence type="ECO:0000256" key="1">
    <source>
        <dbReference type="ARBA" id="ARBA00005454"/>
    </source>
</evidence>
<evidence type="ECO:0000256" key="8">
    <source>
        <dbReference type="HAMAP-Rule" id="MF_03137"/>
    </source>
</evidence>
<dbReference type="Pfam" id="PF00679">
    <property type="entry name" value="EFG_C"/>
    <property type="match status" value="1"/>
</dbReference>
<dbReference type="NCBIfam" id="TIGR01393">
    <property type="entry name" value="lepA"/>
    <property type="match status" value="1"/>
</dbReference>
<protein>
    <recommendedName>
        <fullName evidence="8">Translation factor GUF1 homolog, mitochondrial</fullName>
        <ecNumber evidence="8">3.6.5.n1</ecNumber>
    </recommendedName>
    <alternativeName>
        <fullName evidence="8">Elongation factor 4 homolog</fullName>
        <shortName evidence="8">EF-4</shortName>
    </alternativeName>
    <alternativeName>
        <fullName evidence="8">GTPase GUF1 homolog</fullName>
    </alternativeName>
    <alternativeName>
        <fullName evidence="8">Ribosomal back-translocase</fullName>
    </alternativeName>
</protein>
<dbReference type="NCBIfam" id="TIGR00231">
    <property type="entry name" value="small_GTP"/>
    <property type="match status" value="1"/>
</dbReference>
<dbReference type="SUPFAM" id="SSF52540">
    <property type="entry name" value="P-loop containing nucleoside triphosphate hydrolases"/>
    <property type="match status" value="1"/>
</dbReference>
<dbReference type="FunFam" id="3.40.50.300:FF:000078">
    <property type="entry name" value="Elongation factor 4"/>
    <property type="match status" value="1"/>
</dbReference>
<organism evidence="10">
    <name type="scientific">Cacopsylla melanoneura</name>
    <dbReference type="NCBI Taxonomy" id="428564"/>
    <lineage>
        <taxon>Eukaryota</taxon>
        <taxon>Metazoa</taxon>
        <taxon>Ecdysozoa</taxon>
        <taxon>Arthropoda</taxon>
        <taxon>Hexapoda</taxon>
        <taxon>Insecta</taxon>
        <taxon>Pterygota</taxon>
        <taxon>Neoptera</taxon>
        <taxon>Paraneoptera</taxon>
        <taxon>Hemiptera</taxon>
        <taxon>Sternorrhyncha</taxon>
        <taxon>Psylloidea</taxon>
        <taxon>Psyllidae</taxon>
        <taxon>Psyllinae</taxon>
        <taxon>Cacopsylla</taxon>
    </lineage>
</organism>
<dbReference type="InterPro" id="IPR000640">
    <property type="entry name" value="EFG_V-like"/>
</dbReference>
<dbReference type="PANTHER" id="PTHR43512:SF7">
    <property type="entry name" value="TRANSLATION FACTOR GUF1, MITOCHONDRIAL"/>
    <property type="match status" value="1"/>
</dbReference>
<dbReference type="EC" id="3.6.5.n1" evidence="8"/>
<dbReference type="FunFam" id="2.40.30.10:FF:000015">
    <property type="entry name" value="Translation factor GUF1, mitochondrial"/>
    <property type="match status" value="1"/>
</dbReference>
<dbReference type="InterPro" id="IPR009000">
    <property type="entry name" value="Transl_B-barrel_sf"/>
</dbReference>
<dbReference type="GO" id="GO:0097177">
    <property type="term" value="F:mitochondrial ribosome binding"/>
    <property type="evidence" value="ECO:0007669"/>
    <property type="project" value="TreeGrafter"/>
</dbReference>
<evidence type="ECO:0000256" key="7">
    <source>
        <dbReference type="ARBA" id="ARBA00023136"/>
    </source>
</evidence>
<dbReference type="PROSITE" id="PS51722">
    <property type="entry name" value="G_TR_2"/>
    <property type="match status" value="1"/>
</dbReference>
<dbReference type="FunFam" id="3.30.70.2570:FF:000001">
    <property type="entry name" value="Translation factor GUF1, mitochondrial"/>
    <property type="match status" value="1"/>
</dbReference>
<evidence type="ECO:0000256" key="5">
    <source>
        <dbReference type="ARBA" id="ARBA00023128"/>
    </source>
</evidence>
<dbReference type="CDD" id="cd16260">
    <property type="entry name" value="EF4_III"/>
    <property type="match status" value="1"/>
</dbReference>
<keyword evidence="3 8" id="KW-0999">Mitochondrion inner membrane</keyword>
<dbReference type="HAMAP" id="MF_00071">
    <property type="entry name" value="LepA"/>
    <property type="match status" value="1"/>
</dbReference>
<dbReference type="InterPro" id="IPR035647">
    <property type="entry name" value="EFG_III/V"/>
</dbReference>
<accession>A0A8D9DN55</accession>
<comment type="function">
    <text evidence="8">Promotes mitochondrial protein synthesis. May act as a fidelity factor of the translation reaction, by catalyzing a one-codon backward translocation of tRNAs on improperly translocated ribosomes. Binds to mitochondrial ribosomes in a GTP-dependent manner.</text>
</comment>
<feature type="binding site" evidence="8">
    <location>
        <begin position="130"/>
        <end position="134"/>
    </location>
    <ligand>
        <name>GTP</name>
        <dbReference type="ChEBI" id="CHEBI:37565"/>
    </ligand>
</feature>
<evidence type="ECO:0000256" key="3">
    <source>
        <dbReference type="ARBA" id="ARBA00022792"/>
    </source>
</evidence>
<dbReference type="GO" id="GO:0006412">
    <property type="term" value="P:translation"/>
    <property type="evidence" value="ECO:0007669"/>
    <property type="project" value="UniProtKB-KW"/>
</dbReference>
<dbReference type="Pfam" id="PF00009">
    <property type="entry name" value="GTP_EFTU"/>
    <property type="match status" value="1"/>
</dbReference>